<dbReference type="AlphaFoldDB" id="C5G1C4"/>
<organism evidence="3 4">
    <name type="scientific">Arthroderma otae (strain ATCC MYA-4605 / CBS 113480)</name>
    <name type="common">Microsporum canis</name>
    <dbReference type="NCBI Taxonomy" id="554155"/>
    <lineage>
        <taxon>Eukaryota</taxon>
        <taxon>Fungi</taxon>
        <taxon>Dikarya</taxon>
        <taxon>Ascomycota</taxon>
        <taxon>Pezizomycotina</taxon>
        <taxon>Eurotiomycetes</taxon>
        <taxon>Eurotiomycetidae</taxon>
        <taxon>Onygenales</taxon>
        <taxon>Arthrodermataceae</taxon>
        <taxon>Microsporum</taxon>
    </lineage>
</organism>
<evidence type="ECO:0000313" key="4">
    <source>
        <dbReference type="Proteomes" id="UP000002035"/>
    </source>
</evidence>
<dbReference type="RefSeq" id="XP_002842606.1">
    <property type="nucleotide sequence ID" value="XM_002842560.1"/>
</dbReference>
<sequence>MASVDEALSIDREKTTPFHLKLFYRQNSFHSLSDFTVPSVPSTLETSTAAGAPLPPHLQIYTWQSCSLRELAHLLTSTLPTLLPDPAVGTRLSFRLVYPDTRSQAGARPGDGGDGRGKYTSKDIGSVIVRPKKGQSGGGAGEGTSEGISLGGDEADKVLHDARFVIGDYIDCAILPPLADGSVAPSLPSRGPPSSSIGGGMRAFGGGPFSRDASFSSRSRHGPGSSARSGGMSGPNPASVPSGEWRRGERIPDAGGRAYGRGARDGGRSY</sequence>
<keyword evidence="4" id="KW-1185">Reference proteome</keyword>
<dbReference type="HOGENOM" id="CLU_064128_0_0_1"/>
<dbReference type="Proteomes" id="UP000002035">
    <property type="component" value="Unassembled WGS sequence"/>
</dbReference>
<name>C5G1C4_ARTOC</name>
<dbReference type="Gene3D" id="3.10.20.550">
    <property type="entry name" value="ASAP complex, SAP18 subunit"/>
    <property type="match status" value="1"/>
</dbReference>
<protein>
    <recommendedName>
        <fullName evidence="5">Sin3-associated polypeptide Sap18</fullName>
    </recommendedName>
</protein>
<gene>
    <name evidence="3" type="ORF">MCYG_08746</name>
</gene>
<dbReference type="EMBL" id="DS995710">
    <property type="protein sequence ID" value="EEQ28587.1"/>
    <property type="molecule type" value="Genomic_DNA"/>
</dbReference>
<reference evidence="4" key="1">
    <citation type="journal article" date="2012" name="MBio">
        <title>Comparative genome analysis of Trichophyton rubrum and related dermatophytes reveals candidate genes involved in infection.</title>
        <authorList>
            <person name="Martinez D.A."/>
            <person name="Oliver B.G."/>
            <person name="Graeser Y."/>
            <person name="Goldberg J.M."/>
            <person name="Li W."/>
            <person name="Martinez-Rossi N.M."/>
            <person name="Monod M."/>
            <person name="Shelest E."/>
            <person name="Barton R.C."/>
            <person name="Birch E."/>
            <person name="Brakhage A.A."/>
            <person name="Chen Z."/>
            <person name="Gurr S.J."/>
            <person name="Heiman D."/>
            <person name="Heitman J."/>
            <person name="Kosti I."/>
            <person name="Rossi A."/>
            <person name="Saif S."/>
            <person name="Samalova M."/>
            <person name="Saunders C.W."/>
            <person name="Shea T."/>
            <person name="Summerbell R.C."/>
            <person name="Xu J."/>
            <person name="Young S."/>
            <person name="Zeng Q."/>
            <person name="Birren B.W."/>
            <person name="Cuomo C.A."/>
            <person name="White T.C."/>
        </authorList>
    </citation>
    <scope>NUCLEOTIDE SEQUENCE [LARGE SCALE GENOMIC DNA]</scope>
    <source>
        <strain evidence="4">ATCC MYA-4605 / CBS 113480</strain>
    </source>
</reference>
<feature type="region of interest" description="Disordered" evidence="2">
    <location>
        <begin position="185"/>
        <end position="270"/>
    </location>
</feature>
<dbReference type="VEuPathDB" id="FungiDB:MCYG_08746"/>
<dbReference type="InterPro" id="IPR010516">
    <property type="entry name" value="SAP18"/>
</dbReference>
<feature type="compositionally biased region" description="Gly residues" evidence="2">
    <location>
        <begin position="197"/>
        <end position="208"/>
    </location>
</feature>
<dbReference type="InterPro" id="IPR042534">
    <property type="entry name" value="SAP18_sf"/>
</dbReference>
<evidence type="ECO:0000256" key="1">
    <source>
        <dbReference type="ARBA" id="ARBA00009143"/>
    </source>
</evidence>
<evidence type="ECO:0008006" key="5">
    <source>
        <dbReference type="Google" id="ProtNLM"/>
    </source>
</evidence>
<dbReference type="OMA" id="EQQIFTW"/>
<dbReference type="GO" id="GO:0005634">
    <property type="term" value="C:nucleus"/>
    <property type="evidence" value="ECO:0007669"/>
    <property type="project" value="TreeGrafter"/>
</dbReference>
<dbReference type="eggNOG" id="KOG3391">
    <property type="taxonomic scope" value="Eukaryota"/>
</dbReference>
<dbReference type="PANTHER" id="PTHR13082:SF0">
    <property type="entry name" value="HISTONE DEACETYLASE COMPLEX SUBUNIT SAP18"/>
    <property type="match status" value="1"/>
</dbReference>
<evidence type="ECO:0000256" key="2">
    <source>
        <dbReference type="SAM" id="MobiDB-lite"/>
    </source>
</evidence>
<dbReference type="Pfam" id="PF06487">
    <property type="entry name" value="SAP18"/>
    <property type="match status" value="1"/>
</dbReference>
<dbReference type="PANTHER" id="PTHR13082">
    <property type="entry name" value="SAP18"/>
    <property type="match status" value="1"/>
</dbReference>
<dbReference type="GeneID" id="9226551"/>
<feature type="compositionally biased region" description="Basic and acidic residues" evidence="2">
    <location>
        <begin position="111"/>
        <end position="121"/>
    </location>
</feature>
<evidence type="ECO:0000313" key="3">
    <source>
        <dbReference type="EMBL" id="EEQ28587.1"/>
    </source>
</evidence>
<feature type="region of interest" description="Disordered" evidence="2">
    <location>
        <begin position="102"/>
        <end position="149"/>
    </location>
</feature>
<dbReference type="STRING" id="554155.C5G1C4"/>
<feature type="compositionally biased region" description="Gly residues" evidence="2">
    <location>
        <begin position="135"/>
        <end position="144"/>
    </location>
</feature>
<proteinExistence type="inferred from homology"/>
<accession>C5G1C4</accession>
<comment type="similarity">
    <text evidence="1">Belongs to the SAP18 family.</text>
</comment>
<dbReference type="OrthoDB" id="440566at2759"/>
<feature type="compositionally biased region" description="Low complexity" evidence="2">
    <location>
        <begin position="185"/>
        <end position="196"/>
    </location>
</feature>